<evidence type="ECO:0000259" key="14">
    <source>
        <dbReference type="Pfam" id="PF02163"/>
    </source>
</evidence>
<proteinExistence type="inferred from homology"/>
<dbReference type="InterPro" id="IPR044537">
    <property type="entry name" value="Rip2-like"/>
</dbReference>
<evidence type="ECO:0000256" key="6">
    <source>
        <dbReference type="ARBA" id="ARBA00022692"/>
    </source>
</evidence>
<evidence type="ECO:0000256" key="12">
    <source>
        <dbReference type="ARBA" id="ARBA00023136"/>
    </source>
</evidence>
<dbReference type="PANTHER" id="PTHR35864:SF1">
    <property type="entry name" value="ZINC METALLOPROTEASE YWHC-RELATED"/>
    <property type="match status" value="1"/>
</dbReference>
<gene>
    <name evidence="15" type="ORF">UW79_C0008G0025</name>
</gene>
<comment type="subcellular location">
    <subcellularLocation>
        <location evidence="2">Cell membrane</location>
        <topology evidence="2">Multi-pass membrane protein</topology>
    </subcellularLocation>
</comment>
<keyword evidence="11" id="KW-0482">Metalloprotease</keyword>
<comment type="similarity">
    <text evidence="3">Belongs to the peptidase M50B family.</text>
</comment>
<evidence type="ECO:0000256" key="2">
    <source>
        <dbReference type="ARBA" id="ARBA00004651"/>
    </source>
</evidence>
<keyword evidence="7" id="KW-0479">Metal-binding</keyword>
<evidence type="ECO:0000313" key="16">
    <source>
        <dbReference type="Proteomes" id="UP000034032"/>
    </source>
</evidence>
<evidence type="ECO:0000256" key="3">
    <source>
        <dbReference type="ARBA" id="ARBA00007931"/>
    </source>
</evidence>
<keyword evidence="12 13" id="KW-0472">Membrane</keyword>
<protein>
    <submittedName>
        <fullName evidence="15">Peptidase M50</fullName>
    </submittedName>
</protein>
<accession>A0A0G1KF31</accession>
<evidence type="ECO:0000313" key="15">
    <source>
        <dbReference type="EMBL" id="KKT82361.1"/>
    </source>
</evidence>
<dbReference type="GO" id="GO:0006508">
    <property type="term" value="P:proteolysis"/>
    <property type="evidence" value="ECO:0007669"/>
    <property type="project" value="UniProtKB-KW"/>
</dbReference>
<comment type="caution">
    <text evidence="15">The sequence shown here is derived from an EMBL/GenBank/DDBJ whole genome shotgun (WGS) entry which is preliminary data.</text>
</comment>
<keyword evidence="10 13" id="KW-1133">Transmembrane helix</keyword>
<keyword evidence="6 13" id="KW-0812">Transmembrane</keyword>
<name>A0A0G1KF31_9BACT</name>
<evidence type="ECO:0000256" key="5">
    <source>
        <dbReference type="ARBA" id="ARBA00022670"/>
    </source>
</evidence>
<dbReference type="EMBL" id="LCJR01000008">
    <property type="protein sequence ID" value="KKT82361.1"/>
    <property type="molecule type" value="Genomic_DNA"/>
</dbReference>
<comment type="cofactor">
    <cofactor evidence="1">
        <name>Zn(2+)</name>
        <dbReference type="ChEBI" id="CHEBI:29105"/>
    </cofactor>
</comment>
<dbReference type="InterPro" id="IPR008915">
    <property type="entry name" value="Peptidase_M50"/>
</dbReference>
<evidence type="ECO:0000256" key="4">
    <source>
        <dbReference type="ARBA" id="ARBA00022475"/>
    </source>
</evidence>
<feature type="domain" description="Peptidase M50" evidence="14">
    <location>
        <begin position="122"/>
        <end position="180"/>
    </location>
</feature>
<dbReference type="CDD" id="cd06158">
    <property type="entry name" value="S2P-M50_like_1"/>
    <property type="match status" value="1"/>
</dbReference>
<organism evidence="15 16">
    <name type="scientific">Candidatus Yanofskybacteria bacterium GW2011_GWA2_44_9</name>
    <dbReference type="NCBI Taxonomy" id="1619025"/>
    <lineage>
        <taxon>Bacteria</taxon>
        <taxon>Candidatus Yanofskyibacteriota</taxon>
    </lineage>
</organism>
<reference evidence="15 16" key="1">
    <citation type="journal article" date="2015" name="Nature">
        <title>rRNA introns, odd ribosomes, and small enigmatic genomes across a large radiation of phyla.</title>
        <authorList>
            <person name="Brown C.T."/>
            <person name="Hug L.A."/>
            <person name="Thomas B.C."/>
            <person name="Sharon I."/>
            <person name="Castelle C.J."/>
            <person name="Singh A."/>
            <person name="Wilkins M.J."/>
            <person name="Williams K.H."/>
            <person name="Banfield J.F."/>
        </authorList>
    </citation>
    <scope>NUCLEOTIDE SEQUENCE [LARGE SCALE GENOMIC DNA]</scope>
</reference>
<evidence type="ECO:0000256" key="10">
    <source>
        <dbReference type="ARBA" id="ARBA00022989"/>
    </source>
</evidence>
<dbReference type="GO" id="GO:0005886">
    <property type="term" value="C:plasma membrane"/>
    <property type="evidence" value="ECO:0007669"/>
    <property type="project" value="UniProtKB-SubCell"/>
</dbReference>
<keyword evidence="4" id="KW-1003">Cell membrane</keyword>
<dbReference type="GO" id="GO:0046872">
    <property type="term" value="F:metal ion binding"/>
    <property type="evidence" value="ECO:0007669"/>
    <property type="project" value="UniProtKB-KW"/>
</dbReference>
<dbReference type="AlphaFoldDB" id="A0A0G1KF31"/>
<evidence type="ECO:0000256" key="8">
    <source>
        <dbReference type="ARBA" id="ARBA00022801"/>
    </source>
</evidence>
<evidence type="ECO:0000256" key="9">
    <source>
        <dbReference type="ARBA" id="ARBA00022833"/>
    </source>
</evidence>
<dbReference type="PATRIC" id="fig|1619025.3.peg.334"/>
<keyword evidence="9" id="KW-0862">Zinc</keyword>
<keyword evidence="5" id="KW-0645">Protease</keyword>
<dbReference type="PANTHER" id="PTHR35864">
    <property type="entry name" value="ZINC METALLOPROTEASE MJ0611-RELATED"/>
    <property type="match status" value="1"/>
</dbReference>
<sequence length="203" mass="22756">MLAIFQVLVLLYSVVIHEVAHGAIANALGDPTAKNLGRLTLNPIKHLDIFGSIVLPLFLFLVNAPFIFGYAKPVPYNPDNLSDRKYGPAKVAIAGPITNLILAVLFGLTLRFLPDVFSSSLIPQLLSFIVSLNLVLALFNLFPIPPLDGHWLLMTFLPSRMVGLRNFMYRYSMFIFIFFLFFIFPLIFPLVFLAFKFITGVGF</sequence>
<evidence type="ECO:0000256" key="11">
    <source>
        <dbReference type="ARBA" id="ARBA00023049"/>
    </source>
</evidence>
<feature type="transmembrane region" description="Helical" evidence="13">
    <location>
        <begin position="125"/>
        <end position="147"/>
    </location>
</feature>
<dbReference type="Proteomes" id="UP000034032">
    <property type="component" value="Unassembled WGS sequence"/>
</dbReference>
<evidence type="ECO:0000256" key="7">
    <source>
        <dbReference type="ARBA" id="ARBA00022723"/>
    </source>
</evidence>
<feature type="transmembrane region" description="Helical" evidence="13">
    <location>
        <begin position="91"/>
        <end position="113"/>
    </location>
</feature>
<feature type="transmembrane region" description="Helical" evidence="13">
    <location>
        <begin position="168"/>
        <end position="195"/>
    </location>
</feature>
<dbReference type="InterPro" id="IPR052348">
    <property type="entry name" value="Metallopeptidase_M50B"/>
</dbReference>
<dbReference type="GO" id="GO:0008237">
    <property type="term" value="F:metallopeptidase activity"/>
    <property type="evidence" value="ECO:0007669"/>
    <property type="project" value="UniProtKB-KW"/>
</dbReference>
<feature type="transmembrane region" description="Helical" evidence="13">
    <location>
        <begin position="49"/>
        <end position="71"/>
    </location>
</feature>
<evidence type="ECO:0000256" key="1">
    <source>
        <dbReference type="ARBA" id="ARBA00001947"/>
    </source>
</evidence>
<keyword evidence="8" id="KW-0378">Hydrolase</keyword>
<evidence type="ECO:0000256" key="13">
    <source>
        <dbReference type="SAM" id="Phobius"/>
    </source>
</evidence>
<dbReference type="Pfam" id="PF02163">
    <property type="entry name" value="Peptidase_M50"/>
    <property type="match status" value="1"/>
</dbReference>